<dbReference type="Proteomes" id="UP000007089">
    <property type="component" value="Chromosome"/>
</dbReference>
<dbReference type="KEGG" id="acp:A2cp1_1598"/>
<accession>B8J587</accession>
<organism evidence="2 3">
    <name type="scientific">Anaeromyxobacter dehalogenans (strain ATCC BAA-258 / DSM 21875 / 2CP-1)</name>
    <dbReference type="NCBI Taxonomy" id="455488"/>
    <lineage>
        <taxon>Bacteria</taxon>
        <taxon>Pseudomonadati</taxon>
        <taxon>Myxococcota</taxon>
        <taxon>Myxococcia</taxon>
        <taxon>Myxococcales</taxon>
        <taxon>Cystobacterineae</taxon>
        <taxon>Anaeromyxobacteraceae</taxon>
        <taxon>Anaeromyxobacter</taxon>
    </lineage>
</organism>
<dbReference type="SUPFAM" id="SSF141371">
    <property type="entry name" value="PilZ domain-like"/>
    <property type="match status" value="1"/>
</dbReference>
<gene>
    <name evidence="2" type="ordered locus">A2cp1_1598</name>
</gene>
<dbReference type="GO" id="GO:0035438">
    <property type="term" value="F:cyclic-di-GMP binding"/>
    <property type="evidence" value="ECO:0007669"/>
    <property type="project" value="InterPro"/>
</dbReference>
<dbReference type="InterPro" id="IPR009875">
    <property type="entry name" value="PilZ_domain"/>
</dbReference>
<dbReference type="AlphaFoldDB" id="B8J587"/>
<evidence type="ECO:0000259" key="1">
    <source>
        <dbReference type="Pfam" id="PF07238"/>
    </source>
</evidence>
<dbReference type="Gene3D" id="2.40.10.220">
    <property type="entry name" value="predicted glycosyltransferase like domains"/>
    <property type="match status" value="1"/>
</dbReference>
<feature type="domain" description="PilZ" evidence="1">
    <location>
        <begin position="7"/>
        <end position="108"/>
    </location>
</feature>
<dbReference type="InterPro" id="IPR011752">
    <property type="entry name" value="PilV_Myxo-type"/>
</dbReference>
<evidence type="ECO:0000313" key="3">
    <source>
        <dbReference type="Proteomes" id="UP000007089"/>
    </source>
</evidence>
<dbReference type="Pfam" id="PF07238">
    <property type="entry name" value="PilZ"/>
    <property type="match status" value="1"/>
</dbReference>
<evidence type="ECO:0000313" key="2">
    <source>
        <dbReference type="EMBL" id="ACL64942.1"/>
    </source>
</evidence>
<dbReference type="RefSeq" id="WP_012632872.1">
    <property type="nucleotide sequence ID" value="NC_011891.1"/>
</dbReference>
<dbReference type="HOGENOM" id="CLU_136718_0_0_7"/>
<protein>
    <submittedName>
        <fullName evidence="2">Type IV pilus assembly PilZ</fullName>
    </submittedName>
</protein>
<proteinExistence type="predicted"/>
<sequence length="118" mass="13072">MTPSGTKRRSARLHHEIPVAYRTVGAFLSDWATDISQGGLFINTRSPLPVGTSVKILIQLPGASFPYHLEGRVTRVSPFGNPVNVVPGMGIEFTGVDEPRRRELEAFVSRLRRDLDET</sequence>
<reference evidence="2" key="1">
    <citation type="submission" date="2009-01" db="EMBL/GenBank/DDBJ databases">
        <title>Complete sequence of Anaeromyxobacter dehalogenans 2CP-1.</title>
        <authorList>
            <consortium name="US DOE Joint Genome Institute"/>
            <person name="Lucas S."/>
            <person name="Copeland A."/>
            <person name="Lapidus A."/>
            <person name="Glavina del Rio T."/>
            <person name="Dalin E."/>
            <person name="Tice H."/>
            <person name="Bruce D."/>
            <person name="Goodwin L."/>
            <person name="Pitluck S."/>
            <person name="Saunders E."/>
            <person name="Brettin T."/>
            <person name="Detter J.C."/>
            <person name="Han C."/>
            <person name="Larimer F."/>
            <person name="Land M."/>
            <person name="Hauser L."/>
            <person name="Kyrpides N."/>
            <person name="Ovchinnikova G."/>
            <person name="Beliaev A.S."/>
            <person name="Richardson P."/>
        </authorList>
    </citation>
    <scope>NUCLEOTIDE SEQUENCE</scope>
    <source>
        <strain evidence="2">2CP-1</strain>
    </source>
</reference>
<name>B8J587_ANAD2</name>
<keyword evidence="3" id="KW-1185">Reference proteome</keyword>
<dbReference type="NCBIfam" id="TIGR02266">
    <property type="entry name" value="gmx_TIGR02266"/>
    <property type="match status" value="1"/>
</dbReference>
<dbReference type="EMBL" id="CP001359">
    <property type="protein sequence ID" value="ACL64942.1"/>
    <property type="molecule type" value="Genomic_DNA"/>
</dbReference>